<proteinExistence type="predicted"/>
<reference evidence="1" key="1">
    <citation type="journal article" date="2015" name="Nature">
        <title>Complex archaea that bridge the gap between prokaryotes and eukaryotes.</title>
        <authorList>
            <person name="Spang A."/>
            <person name="Saw J.H."/>
            <person name="Jorgensen S.L."/>
            <person name="Zaremba-Niedzwiedzka K."/>
            <person name="Martijn J."/>
            <person name="Lind A.E."/>
            <person name="van Eijk R."/>
            <person name="Schleper C."/>
            <person name="Guy L."/>
            <person name="Ettema T.J."/>
        </authorList>
    </citation>
    <scope>NUCLEOTIDE SEQUENCE</scope>
</reference>
<dbReference type="EMBL" id="LAZR01054098">
    <property type="protein sequence ID" value="KKK79289.1"/>
    <property type="molecule type" value="Genomic_DNA"/>
</dbReference>
<accession>A0A0F9ALB6</accession>
<protein>
    <submittedName>
        <fullName evidence="1">Uncharacterized protein</fullName>
    </submittedName>
</protein>
<dbReference type="AlphaFoldDB" id="A0A0F9ALB6"/>
<organism evidence="1">
    <name type="scientific">marine sediment metagenome</name>
    <dbReference type="NCBI Taxonomy" id="412755"/>
    <lineage>
        <taxon>unclassified sequences</taxon>
        <taxon>metagenomes</taxon>
        <taxon>ecological metagenomes</taxon>
    </lineage>
</organism>
<gene>
    <name evidence="1" type="ORF">LCGC14_2835000</name>
</gene>
<comment type="caution">
    <text evidence="1">The sequence shown here is derived from an EMBL/GenBank/DDBJ whole genome shotgun (WGS) entry which is preliminary data.</text>
</comment>
<sequence>MGKRTKEFEYIKQMGNFFKIWIKENFSKDIDVKCDEMITKPRSLLDRLDTHVLLKDHKERGEEIYHFYLCHFRPLWTDCTCEGYYAENFGMSQWKTPKNEDDSLFLAEKNCTVVSHVLTHEILRQSGNPRYVELVHDVWTRHLFDNLPFQQFGKNFEKTNNKPYFLTIDTSSFGL</sequence>
<name>A0A0F9ALB6_9ZZZZ</name>
<evidence type="ECO:0000313" key="1">
    <source>
        <dbReference type="EMBL" id="KKK79289.1"/>
    </source>
</evidence>